<comment type="caution">
    <text evidence="4">The sequence shown here is derived from an EMBL/GenBank/DDBJ whole genome shotgun (WGS) entry which is preliminary data.</text>
</comment>
<proteinExistence type="inferred from homology"/>
<accession>A0A839T6M6</accession>
<keyword evidence="5" id="KW-1185">Reference proteome</keyword>
<dbReference type="Proteomes" id="UP000549250">
    <property type="component" value="Unassembled WGS sequence"/>
</dbReference>
<comment type="similarity">
    <text evidence="1">Belongs to the ZraP family.</text>
</comment>
<evidence type="ECO:0000256" key="1">
    <source>
        <dbReference type="ARBA" id="ARBA00044945"/>
    </source>
</evidence>
<name>A0A839T6M6_AZOMA</name>
<dbReference type="Pfam" id="PF13801">
    <property type="entry name" value="Metal_resist"/>
    <property type="match status" value="1"/>
</dbReference>
<dbReference type="EMBL" id="JACHXI010000024">
    <property type="protein sequence ID" value="MBB3105082.1"/>
    <property type="molecule type" value="Genomic_DNA"/>
</dbReference>
<protein>
    <recommendedName>
        <fullName evidence="2">Signaling pathway modulator ZraP</fullName>
    </recommendedName>
    <alternativeName>
        <fullName evidence="3">Zinc resistance-associated protein</fullName>
    </alternativeName>
</protein>
<evidence type="ECO:0000313" key="4">
    <source>
        <dbReference type="EMBL" id="MBB3105082.1"/>
    </source>
</evidence>
<gene>
    <name evidence="4" type="ORF">FHR87_003516</name>
</gene>
<evidence type="ECO:0000256" key="2">
    <source>
        <dbReference type="ARBA" id="ARBA00044983"/>
    </source>
</evidence>
<evidence type="ECO:0000256" key="3">
    <source>
        <dbReference type="ARBA" id="ARBA00045001"/>
    </source>
</evidence>
<sequence>MTFTWHRHHPRSDLHEMLHEAVPLDAQEQKILDAQERAFIQRRSMIEMHMQTANRQLSEAITNHPGWTPAVEAAMQHVEQAAADLQRETLVHIFEMRAGLKPEHRAAYDHVLIEALRHGSP</sequence>
<dbReference type="Gene3D" id="1.20.120.1490">
    <property type="match status" value="1"/>
</dbReference>
<dbReference type="AlphaFoldDB" id="A0A839T6M6"/>
<organism evidence="4 5">
    <name type="scientific">Azomonas macrocytogenes</name>
    <name type="common">Azotobacter macrocytogenes</name>
    <dbReference type="NCBI Taxonomy" id="69962"/>
    <lineage>
        <taxon>Bacteria</taxon>
        <taxon>Pseudomonadati</taxon>
        <taxon>Pseudomonadota</taxon>
        <taxon>Gammaproteobacteria</taxon>
        <taxon>Pseudomonadales</taxon>
        <taxon>Pseudomonadaceae</taxon>
        <taxon>Azomonas</taxon>
    </lineage>
</organism>
<reference evidence="4 5" key="1">
    <citation type="submission" date="2020-08" db="EMBL/GenBank/DDBJ databases">
        <title>Genomic Encyclopedia of Type Strains, Phase III (KMG-III): the genomes of soil and plant-associated and newly described type strains.</title>
        <authorList>
            <person name="Whitman W."/>
        </authorList>
    </citation>
    <scope>NUCLEOTIDE SEQUENCE [LARGE SCALE GENOMIC DNA]</scope>
    <source>
        <strain evidence="4 5">CECT 4462</strain>
    </source>
</reference>
<dbReference type="InterPro" id="IPR025961">
    <property type="entry name" value="Metal_resist"/>
</dbReference>
<evidence type="ECO:0000313" key="5">
    <source>
        <dbReference type="Proteomes" id="UP000549250"/>
    </source>
</evidence>